<dbReference type="InParanoid" id="A0A0C3IQ00"/>
<accession>A0A0C3IQ00</accession>
<protein>
    <submittedName>
        <fullName evidence="1">Uncharacterized protein</fullName>
    </submittedName>
</protein>
<gene>
    <name evidence="1" type="ORF">M404DRAFT_156320</name>
</gene>
<reference evidence="2" key="2">
    <citation type="submission" date="2015-01" db="EMBL/GenBank/DDBJ databases">
        <title>Evolutionary Origins and Diversification of the Mycorrhizal Mutualists.</title>
        <authorList>
            <consortium name="DOE Joint Genome Institute"/>
            <consortium name="Mycorrhizal Genomics Consortium"/>
            <person name="Kohler A."/>
            <person name="Kuo A."/>
            <person name="Nagy L.G."/>
            <person name="Floudas D."/>
            <person name="Copeland A."/>
            <person name="Barry K.W."/>
            <person name="Cichocki N."/>
            <person name="Veneault-Fourrey C."/>
            <person name="LaButti K."/>
            <person name="Lindquist E.A."/>
            <person name="Lipzen A."/>
            <person name="Lundell T."/>
            <person name="Morin E."/>
            <person name="Murat C."/>
            <person name="Riley R."/>
            <person name="Ohm R."/>
            <person name="Sun H."/>
            <person name="Tunlid A."/>
            <person name="Henrissat B."/>
            <person name="Grigoriev I.V."/>
            <person name="Hibbett D.S."/>
            <person name="Martin F."/>
        </authorList>
    </citation>
    <scope>NUCLEOTIDE SEQUENCE [LARGE SCALE GENOMIC DNA]</scope>
    <source>
        <strain evidence="2">Marx 270</strain>
    </source>
</reference>
<evidence type="ECO:0000313" key="2">
    <source>
        <dbReference type="Proteomes" id="UP000054217"/>
    </source>
</evidence>
<dbReference type="Proteomes" id="UP000054217">
    <property type="component" value="Unassembled WGS sequence"/>
</dbReference>
<dbReference type="EMBL" id="KN832009">
    <property type="protein sequence ID" value="KIN99027.1"/>
    <property type="molecule type" value="Genomic_DNA"/>
</dbReference>
<feature type="non-terminal residue" evidence="1">
    <location>
        <position position="1"/>
    </location>
</feature>
<sequence length="164" mass="18203">LHVSTFYSVHTQMLTGSNILEHKHARTVGALAAELCLPQLPNILHCFLSSQLFPTDDLDDIPLDECPLYDGSMHVYNSACSTFFALSNLCGLYGMCHKYIHSCPMWRNEGPCFDCVFVVTDPEAEGMHGLDIAHVLCFFHSSIKALCIHALSYIGSTTWGMAQM</sequence>
<dbReference type="STRING" id="870435.A0A0C3IQ00"/>
<organism evidence="1 2">
    <name type="scientific">Pisolithus tinctorius Marx 270</name>
    <dbReference type="NCBI Taxonomy" id="870435"/>
    <lineage>
        <taxon>Eukaryota</taxon>
        <taxon>Fungi</taxon>
        <taxon>Dikarya</taxon>
        <taxon>Basidiomycota</taxon>
        <taxon>Agaricomycotina</taxon>
        <taxon>Agaricomycetes</taxon>
        <taxon>Agaricomycetidae</taxon>
        <taxon>Boletales</taxon>
        <taxon>Sclerodermatineae</taxon>
        <taxon>Pisolithaceae</taxon>
        <taxon>Pisolithus</taxon>
    </lineage>
</organism>
<dbReference type="AlphaFoldDB" id="A0A0C3IQ00"/>
<reference evidence="1 2" key="1">
    <citation type="submission" date="2014-04" db="EMBL/GenBank/DDBJ databases">
        <authorList>
            <consortium name="DOE Joint Genome Institute"/>
            <person name="Kuo A."/>
            <person name="Kohler A."/>
            <person name="Costa M.D."/>
            <person name="Nagy L.G."/>
            <person name="Floudas D."/>
            <person name="Copeland A."/>
            <person name="Barry K.W."/>
            <person name="Cichocki N."/>
            <person name="Veneault-Fourrey C."/>
            <person name="LaButti K."/>
            <person name="Lindquist E.A."/>
            <person name="Lipzen A."/>
            <person name="Lundell T."/>
            <person name="Morin E."/>
            <person name="Murat C."/>
            <person name="Sun H."/>
            <person name="Tunlid A."/>
            <person name="Henrissat B."/>
            <person name="Grigoriev I.V."/>
            <person name="Hibbett D.S."/>
            <person name="Martin F."/>
            <person name="Nordberg H.P."/>
            <person name="Cantor M.N."/>
            <person name="Hua S.X."/>
        </authorList>
    </citation>
    <scope>NUCLEOTIDE SEQUENCE [LARGE SCALE GENOMIC DNA]</scope>
    <source>
        <strain evidence="1 2">Marx 270</strain>
    </source>
</reference>
<evidence type="ECO:0000313" key="1">
    <source>
        <dbReference type="EMBL" id="KIN99027.1"/>
    </source>
</evidence>
<dbReference type="HOGENOM" id="CLU_006344_15_1_1"/>
<dbReference type="OrthoDB" id="2679880at2759"/>
<keyword evidence="2" id="KW-1185">Reference proteome</keyword>
<proteinExistence type="predicted"/>
<name>A0A0C3IQ00_PISTI</name>